<proteinExistence type="predicted"/>
<dbReference type="Pfam" id="PF01799">
    <property type="entry name" value="Fer2_2"/>
    <property type="match status" value="1"/>
</dbReference>
<evidence type="ECO:0000256" key="4">
    <source>
        <dbReference type="ARBA" id="ARBA00023004"/>
    </source>
</evidence>
<evidence type="ECO:0000256" key="6">
    <source>
        <dbReference type="SAM" id="MobiDB-lite"/>
    </source>
</evidence>
<reference evidence="8 9" key="1">
    <citation type="submission" date="2018-03" db="EMBL/GenBank/DDBJ databases">
        <authorList>
            <person name="Zhou J."/>
            <person name="Li X."/>
            <person name="Xue M."/>
            <person name="Yin J."/>
        </authorList>
    </citation>
    <scope>NUCLEOTIDE SEQUENCE [LARGE SCALE GENOMIC DNA]</scope>
    <source>
        <strain evidence="8 9">SYSU ZJ2214</strain>
    </source>
</reference>
<sequence>MTSFTLNGEAVSVEVDPQTPLLWVLRDTLGLTGTKFGCGIAQCGACTIHFNGSATRSCVLPLAAAEGAEITTIEGLDADGNHPLQQAWREEQVPQCGYCQSGQIMQAADLLKRKPSPSDDEITQGMSGNLCRCMAYVRIHRAVKRASSLQQGGVETFDPASATAARSETRTSAEEPRHEPV</sequence>
<evidence type="ECO:0000256" key="5">
    <source>
        <dbReference type="ARBA" id="ARBA00023014"/>
    </source>
</evidence>
<keyword evidence="5" id="KW-0411">Iron-sulfur</keyword>
<comment type="caution">
    <text evidence="8">The sequence shown here is derived from an EMBL/GenBank/DDBJ whole genome shotgun (WGS) entry which is preliminary data.</text>
</comment>
<feature type="compositionally biased region" description="Basic and acidic residues" evidence="6">
    <location>
        <begin position="167"/>
        <end position="181"/>
    </location>
</feature>
<dbReference type="Gene3D" id="3.10.20.30">
    <property type="match status" value="1"/>
</dbReference>
<keyword evidence="3" id="KW-0560">Oxidoreductase</keyword>
<dbReference type="PANTHER" id="PTHR44379:SF2">
    <property type="entry name" value="BLR6218 PROTEIN"/>
    <property type="match status" value="1"/>
</dbReference>
<dbReference type="InterPro" id="IPR006058">
    <property type="entry name" value="2Fe2S_fd_BS"/>
</dbReference>
<keyword evidence="4" id="KW-0408">Iron</keyword>
<accession>A0ABX5J014</accession>
<dbReference type="InterPro" id="IPR012675">
    <property type="entry name" value="Beta-grasp_dom_sf"/>
</dbReference>
<name>A0ABX5J014_9GAMM</name>
<dbReference type="InterPro" id="IPR002888">
    <property type="entry name" value="2Fe-2S-bd"/>
</dbReference>
<dbReference type="SUPFAM" id="SSF47741">
    <property type="entry name" value="CO dehydrogenase ISP C-domain like"/>
    <property type="match status" value="1"/>
</dbReference>
<dbReference type="InterPro" id="IPR051452">
    <property type="entry name" value="Diverse_Oxidoreductases"/>
</dbReference>
<dbReference type="Gene3D" id="1.10.150.120">
    <property type="entry name" value="[2Fe-2S]-binding domain"/>
    <property type="match status" value="1"/>
</dbReference>
<keyword evidence="1" id="KW-0001">2Fe-2S</keyword>
<evidence type="ECO:0000256" key="3">
    <source>
        <dbReference type="ARBA" id="ARBA00023002"/>
    </source>
</evidence>
<dbReference type="Pfam" id="PF00111">
    <property type="entry name" value="Fer2"/>
    <property type="match status" value="1"/>
</dbReference>
<dbReference type="InterPro" id="IPR036010">
    <property type="entry name" value="2Fe-2S_ferredoxin-like_sf"/>
</dbReference>
<dbReference type="PANTHER" id="PTHR44379">
    <property type="entry name" value="OXIDOREDUCTASE WITH IRON-SULFUR SUBUNIT"/>
    <property type="match status" value="1"/>
</dbReference>
<gene>
    <name evidence="8" type="ORF">C6W88_01760</name>
</gene>
<keyword evidence="2" id="KW-0479">Metal-binding</keyword>
<feature type="region of interest" description="Disordered" evidence="6">
    <location>
        <begin position="148"/>
        <end position="181"/>
    </location>
</feature>
<dbReference type="Proteomes" id="UP000241895">
    <property type="component" value="Unassembled WGS sequence"/>
</dbReference>
<dbReference type="InterPro" id="IPR001041">
    <property type="entry name" value="2Fe-2S_ferredoxin-type"/>
</dbReference>
<evidence type="ECO:0000313" key="9">
    <source>
        <dbReference type="Proteomes" id="UP000241895"/>
    </source>
</evidence>
<dbReference type="PROSITE" id="PS00197">
    <property type="entry name" value="2FE2S_FER_1"/>
    <property type="match status" value="1"/>
</dbReference>
<dbReference type="PROSITE" id="PS51085">
    <property type="entry name" value="2FE2S_FER_2"/>
    <property type="match status" value="1"/>
</dbReference>
<dbReference type="CDD" id="cd00207">
    <property type="entry name" value="fer2"/>
    <property type="match status" value="1"/>
</dbReference>
<dbReference type="RefSeq" id="WP_045991771.1">
    <property type="nucleotide sequence ID" value="NZ_CP197403.1"/>
</dbReference>
<keyword evidence="9" id="KW-1185">Reference proteome</keyword>
<protein>
    <submittedName>
        <fullName evidence="8">(2Fe-2S)-binding protein</fullName>
    </submittedName>
</protein>
<dbReference type="SUPFAM" id="SSF54292">
    <property type="entry name" value="2Fe-2S ferredoxin-like"/>
    <property type="match status" value="1"/>
</dbReference>
<organism evidence="8 9">
    <name type="scientific">Halomonas litopenaei</name>
    <dbReference type="NCBI Taxonomy" id="2109328"/>
    <lineage>
        <taxon>Bacteria</taxon>
        <taxon>Pseudomonadati</taxon>
        <taxon>Pseudomonadota</taxon>
        <taxon>Gammaproteobacteria</taxon>
        <taxon>Oceanospirillales</taxon>
        <taxon>Halomonadaceae</taxon>
        <taxon>Halomonas</taxon>
    </lineage>
</organism>
<dbReference type="InterPro" id="IPR036884">
    <property type="entry name" value="2Fe-2S-bd_dom_sf"/>
</dbReference>
<dbReference type="EMBL" id="PXNS01000001">
    <property type="protein sequence ID" value="PTL96154.1"/>
    <property type="molecule type" value="Genomic_DNA"/>
</dbReference>
<evidence type="ECO:0000313" key="8">
    <source>
        <dbReference type="EMBL" id="PTL96154.1"/>
    </source>
</evidence>
<evidence type="ECO:0000256" key="2">
    <source>
        <dbReference type="ARBA" id="ARBA00022723"/>
    </source>
</evidence>
<feature type="domain" description="2Fe-2S ferredoxin-type" evidence="7">
    <location>
        <begin position="1"/>
        <end position="76"/>
    </location>
</feature>
<evidence type="ECO:0000259" key="7">
    <source>
        <dbReference type="PROSITE" id="PS51085"/>
    </source>
</evidence>
<evidence type="ECO:0000256" key="1">
    <source>
        <dbReference type="ARBA" id="ARBA00022714"/>
    </source>
</evidence>